<dbReference type="GO" id="GO:0008999">
    <property type="term" value="F:protein-N-terminal-alanine acetyltransferase activity"/>
    <property type="evidence" value="ECO:0007669"/>
    <property type="project" value="TreeGrafter"/>
</dbReference>
<dbReference type="SUPFAM" id="SSF55729">
    <property type="entry name" value="Acyl-CoA N-acyltransferases (Nat)"/>
    <property type="match status" value="1"/>
</dbReference>
<dbReference type="EMBL" id="FOXU01000001">
    <property type="protein sequence ID" value="SFP96913.1"/>
    <property type="molecule type" value="Genomic_DNA"/>
</dbReference>
<dbReference type="PANTHER" id="PTHR43441:SF3">
    <property type="entry name" value="ACETYLTRANSFERASE"/>
    <property type="match status" value="1"/>
</dbReference>
<feature type="domain" description="N-acetyltransferase" evidence="1">
    <location>
        <begin position="29"/>
        <end position="180"/>
    </location>
</feature>
<keyword evidence="3" id="KW-1185">Reference proteome</keyword>
<dbReference type="InterPro" id="IPR016181">
    <property type="entry name" value="Acyl_CoA_acyltransferase"/>
</dbReference>
<dbReference type="RefSeq" id="WP_093533817.1">
    <property type="nucleotide sequence ID" value="NZ_FOXU01000001.1"/>
</dbReference>
<accession>A0A1I5UNP0</accession>
<organism evidence="2 3">
    <name type="scientific">Psychrobacillus psychrotolerans</name>
    <dbReference type="NCBI Taxonomy" id="126156"/>
    <lineage>
        <taxon>Bacteria</taxon>
        <taxon>Bacillati</taxon>
        <taxon>Bacillota</taxon>
        <taxon>Bacilli</taxon>
        <taxon>Bacillales</taxon>
        <taxon>Bacillaceae</taxon>
        <taxon>Psychrobacillus</taxon>
    </lineage>
</organism>
<name>A0A1I5UNP0_9BACI</name>
<dbReference type="Gene3D" id="3.40.630.30">
    <property type="match status" value="1"/>
</dbReference>
<proteinExistence type="predicted"/>
<sequence length="196" mass="22457">MNPLLLDIPLQIETERLLLRAPRQSGDGTIVNDAIQDSFNELKAWLPFAQTLPTVEETEVNLREAYINFFKRDSLRFLIFHKDTNDFIGVTSFEGLNWDIPKSHIGYWINTRFRGNGYMLEAVKGLCELGLIHISFKRVEIRCESTNLKSRSIPEKLGFELEGILKNEDLSADGSKLTDTCIYAKVEARDIVKNFT</sequence>
<keyword evidence="2" id="KW-0808">Transferase</keyword>
<dbReference type="OrthoDB" id="9799321at2"/>
<dbReference type="Proteomes" id="UP000198734">
    <property type="component" value="Unassembled WGS sequence"/>
</dbReference>
<dbReference type="PROSITE" id="PS51186">
    <property type="entry name" value="GNAT"/>
    <property type="match status" value="1"/>
</dbReference>
<dbReference type="InterPro" id="IPR051908">
    <property type="entry name" value="Ribosomal_N-acetyltransferase"/>
</dbReference>
<protein>
    <submittedName>
        <fullName evidence="2">Protein N-acetyltransferase, RimJ/RimL family</fullName>
    </submittedName>
</protein>
<dbReference type="GO" id="GO:1990189">
    <property type="term" value="F:protein N-terminal-serine acetyltransferase activity"/>
    <property type="evidence" value="ECO:0007669"/>
    <property type="project" value="TreeGrafter"/>
</dbReference>
<dbReference type="GO" id="GO:0005737">
    <property type="term" value="C:cytoplasm"/>
    <property type="evidence" value="ECO:0007669"/>
    <property type="project" value="TreeGrafter"/>
</dbReference>
<evidence type="ECO:0000313" key="3">
    <source>
        <dbReference type="Proteomes" id="UP000198734"/>
    </source>
</evidence>
<evidence type="ECO:0000259" key="1">
    <source>
        <dbReference type="PROSITE" id="PS51186"/>
    </source>
</evidence>
<dbReference type="STRING" id="126156.SAMN05421670_0475"/>
<reference evidence="3" key="1">
    <citation type="submission" date="2016-10" db="EMBL/GenBank/DDBJ databases">
        <authorList>
            <person name="Varghese N."/>
            <person name="Submissions S."/>
        </authorList>
    </citation>
    <scope>NUCLEOTIDE SEQUENCE [LARGE SCALE GENOMIC DNA]</scope>
    <source>
        <strain evidence="3">DSM 11706</strain>
    </source>
</reference>
<dbReference type="PANTHER" id="PTHR43441">
    <property type="entry name" value="RIBOSOMAL-PROTEIN-SERINE ACETYLTRANSFERASE"/>
    <property type="match status" value="1"/>
</dbReference>
<dbReference type="Pfam" id="PF13302">
    <property type="entry name" value="Acetyltransf_3"/>
    <property type="match status" value="1"/>
</dbReference>
<gene>
    <name evidence="2" type="ORF">SAMN05421670_0475</name>
</gene>
<evidence type="ECO:0000313" key="2">
    <source>
        <dbReference type="EMBL" id="SFP96913.1"/>
    </source>
</evidence>
<dbReference type="InterPro" id="IPR000182">
    <property type="entry name" value="GNAT_dom"/>
</dbReference>
<dbReference type="AlphaFoldDB" id="A0A1I5UNP0"/>